<keyword evidence="2" id="KW-1185">Reference proteome</keyword>
<feature type="compositionally biased region" description="Basic and acidic residues" evidence="1">
    <location>
        <begin position="643"/>
        <end position="672"/>
    </location>
</feature>
<protein>
    <submittedName>
        <fullName evidence="3">Flocculation protein FLO11</fullName>
    </submittedName>
</protein>
<evidence type="ECO:0000313" key="3">
    <source>
        <dbReference type="WBParaSite" id="Csp11.Scaffold629.g13588.t2"/>
    </source>
</evidence>
<dbReference type="Proteomes" id="UP000095282">
    <property type="component" value="Unplaced"/>
</dbReference>
<evidence type="ECO:0000256" key="1">
    <source>
        <dbReference type="SAM" id="MobiDB-lite"/>
    </source>
</evidence>
<feature type="compositionally biased region" description="Polar residues" evidence="1">
    <location>
        <begin position="631"/>
        <end position="641"/>
    </location>
</feature>
<dbReference type="WBParaSite" id="Csp11.Scaffold629.g13588.t2">
    <property type="protein sequence ID" value="Csp11.Scaffold629.g13588.t2"/>
    <property type="gene ID" value="Csp11.Scaffold629.g13588"/>
</dbReference>
<dbReference type="AlphaFoldDB" id="A0A1I7U0C3"/>
<organism evidence="2 3">
    <name type="scientific">Caenorhabditis tropicalis</name>
    <dbReference type="NCBI Taxonomy" id="1561998"/>
    <lineage>
        <taxon>Eukaryota</taxon>
        <taxon>Metazoa</taxon>
        <taxon>Ecdysozoa</taxon>
        <taxon>Nematoda</taxon>
        <taxon>Chromadorea</taxon>
        <taxon>Rhabditida</taxon>
        <taxon>Rhabditina</taxon>
        <taxon>Rhabditomorpha</taxon>
        <taxon>Rhabditoidea</taxon>
        <taxon>Rhabditidae</taxon>
        <taxon>Peloderinae</taxon>
        <taxon>Caenorhabditis</taxon>
    </lineage>
</organism>
<accession>A0A1I7U0C3</accession>
<feature type="compositionally biased region" description="Polar residues" evidence="1">
    <location>
        <begin position="245"/>
        <end position="280"/>
    </location>
</feature>
<feature type="compositionally biased region" description="Polar residues" evidence="1">
    <location>
        <begin position="699"/>
        <end position="710"/>
    </location>
</feature>
<dbReference type="eggNOG" id="ENOG502S7S1">
    <property type="taxonomic scope" value="Eukaryota"/>
</dbReference>
<feature type="region of interest" description="Disordered" evidence="1">
    <location>
        <begin position="85"/>
        <end position="108"/>
    </location>
</feature>
<feature type="compositionally biased region" description="Polar residues" evidence="1">
    <location>
        <begin position="96"/>
        <end position="108"/>
    </location>
</feature>
<sequence>MHCQMESITDALIILQLIVREQVKNQAFWSLKDVQTLAAMPLADINSSLPAISAIDPIEFFLTIAVFVVMISLFTLCTCCGNDKKSRDKQDETDNGVVTVTGNPQTSAAKPAALNNINFRPNPVMAAHQRHSQPVTNMLQNMLSFNRQSAPGRALPKLPADLYTAIDKKAKRGGVTAGEVDDIRFVDETVNPMYECIDAETDSFVDPLYSKLGEVTGTSTNRDRKYDYPIFSGRPPTLARPDDTVYQSASQIYAPNSEDPYSSITSGRNANENDGDNSSAYDPGYAKVNLNTQPKTVVDKKKAKIEKTERELDLLYSKIRRNVSNYEDSQPGPSNRPEHILPTYPIADPIPPTVPFDEQSAVSSREPSYRYITMRENADVVRERLRQQGQLDQPRREHYYSTIGNEYETIANGNISNSIQAPISVDTHRAPLANISTSSIVDAPPPPTSPIPGRSRPVSYIDHYGSVMSGPVIPPPPDLRCSPVPPRPPGEDLQPHVFSISHASSSSATAPQRVSYTIDGNDAYTMPTTNRPTSSFRSLETLIGKRTVEEKETIVEKRSTFASGVPIPNATTSNINEAMSRSMDSWGASSSRAVHEVPIRRVDRNYDGGGPSVDVIISGRRYRNGHGASEEPTTSSMSALPSESEKDPKQNGTEKCRDRMKSSSEDEAETGRSSRISKNKKGWKDETEEERIKRLGTIYTANDYVSQMDMTDQKPWPMSGSDSNKKV</sequence>
<feature type="region of interest" description="Disordered" evidence="1">
    <location>
        <begin position="216"/>
        <end position="287"/>
    </location>
</feature>
<name>A0A1I7U0C3_9PELO</name>
<feature type="region of interest" description="Disordered" evidence="1">
    <location>
        <begin position="602"/>
        <end position="727"/>
    </location>
</feature>
<evidence type="ECO:0000313" key="2">
    <source>
        <dbReference type="Proteomes" id="UP000095282"/>
    </source>
</evidence>
<reference evidence="3" key="1">
    <citation type="submission" date="2016-11" db="UniProtKB">
        <authorList>
            <consortium name="WormBaseParasite"/>
        </authorList>
    </citation>
    <scope>IDENTIFICATION</scope>
</reference>
<feature type="compositionally biased region" description="Basic and acidic residues" evidence="1">
    <location>
        <begin position="682"/>
        <end position="693"/>
    </location>
</feature>
<proteinExistence type="predicted"/>